<reference evidence="9 10" key="1">
    <citation type="submission" date="2016-05" db="EMBL/GenBank/DDBJ databases">
        <title>A degradative enzymes factory behind the ericoid mycorrhizal symbiosis.</title>
        <authorList>
            <consortium name="DOE Joint Genome Institute"/>
            <person name="Martino E."/>
            <person name="Morin E."/>
            <person name="Grelet G."/>
            <person name="Kuo A."/>
            <person name="Kohler A."/>
            <person name="Daghino S."/>
            <person name="Barry K."/>
            <person name="Choi C."/>
            <person name="Cichocki N."/>
            <person name="Clum A."/>
            <person name="Copeland A."/>
            <person name="Hainaut M."/>
            <person name="Haridas S."/>
            <person name="Labutti K."/>
            <person name="Lindquist E."/>
            <person name="Lipzen A."/>
            <person name="Khouja H.-R."/>
            <person name="Murat C."/>
            <person name="Ohm R."/>
            <person name="Olson A."/>
            <person name="Spatafora J."/>
            <person name="Veneault-Fourrey C."/>
            <person name="Henrissat B."/>
            <person name="Grigoriev I."/>
            <person name="Martin F."/>
            <person name="Perotto S."/>
        </authorList>
    </citation>
    <scope>NUCLEOTIDE SEQUENCE [LARGE SCALE GENOMIC DNA]</scope>
    <source>
        <strain evidence="9 10">UAMH 7357</strain>
    </source>
</reference>
<feature type="transmembrane region" description="Helical" evidence="7">
    <location>
        <begin position="207"/>
        <end position="225"/>
    </location>
</feature>
<feature type="transmembrane region" description="Helical" evidence="7">
    <location>
        <begin position="173"/>
        <end position="195"/>
    </location>
</feature>
<feature type="transmembrane region" description="Helical" evidence="7">
    <location>
        <begin position="12"/>
        <end position="31"/>
    </location>
</feature>
<dbReference type="InterPro" id="IPR052337">
    <property type="entry name" value="SAT4-like"/>
</dbReference>
<feature type="transmembrane region" description="Helical" evidence="7">
    <location>
        <begin position="86"/>
        <end position="109"/>
    </location>
</feature>
<sequence>MAAEDRGPQVAATAILFLTLSWIFVSLRCYVRAIMMKNFGADDWLAVATLILFTLYCTFVLKGVQYGTGQHLANLPPQNIPIALKKWWWCCELAYISSTTVLKVSIAIFLSRICVKKSQLVTIWVVIGVTTGFAIFYFFLVIFQCSPVTYFWTQYLGVAGKCVNPKVITASTYAHSAISALADWTLGILPIFLVWDLAMNPRTKVSVALILALGAVGSAATIVRIPYIKQLAQNDFLYSTTDVAIWSTVEPGIGITAAAMATLRPLFRNFLSRSKLFGSSSRSRGGSNAWPASKGGNRGGYVRSEGVRKDMELGLRSDLGKGAGITTTIKSTSTPDFGENGILQSKKLNRSGSGRALRWDDSERDLKDDSSEEFLPVQRPNVDWGVRKTTEVSTTREVKMGEAGKSGPRKG</sequence>
<keyword evidence="3 7" id="KW-1133">Transmembrane helix</keyword>
<evidence type="ECO:0000256" key="2">
    <source>
        <dbReference type="ARBA" id="ARBA00022692"/>
    </source>
</evidence>
<accession>A0A2J6QPZ3</accession>
<dbReference type="STRING" id="1745343.A0A2J6QPZ3"/>
<dbReference type="PANTHER" id="PTHR33048:SF96">
    <property type="entry name" value="INTEGRAL MEMBRANE PROTEIN"/>
    <property type="match status" value="1"/>
</dbReference>
<gene>
    <name evidence="9" type="ORF">NA56DRAFT_559695</name>
</gene>
<evidence type="ECO:0000256" key="4">
    <source>
        <dbReference type="ARBA" id="ARBA00023136"/>
    </source>
</evidence>
<evidence type="ECO:0000256" key="6">
    <source>
        <dbReference type="SAM" id="MobiDB-lite"/>
    </source>
</evidence>
<protein>
    <recommendedName>
        <fullName evidence="8">Rhodopsin domain-containing protein</fullName>
    </recommendedName>
</protein>
<dbReference type="InterPro" id="IPR049326">
    <property type="entry name" value="Rhodopsin_dom_fungi"/>
</dbReference>
<dbReference type="Proteomes" id="UP000235672">
    <property type="component" value="Unassembled WGS sequence"/>
</dbReference>
<dbReference type="PANTHER" id="PTHR33048">
    <property type="entry name" value="PTH11-LIKE INTEGRAL MEMBRANE PROTEIN (AFU_ORTHOLOGUE AFUA_5G11245)"/>
    <property type="match status" value="1"/>
</dbReference>
<evidence type="ECO:0000256" key="3">
    <source>
        <dbReference type="ARBA" id="ARBA00022989"/>
    </source>
</evidence>
<evidence type="ECO:0000256" key="5">
    <source>
        <dbReference type="ARBA" id="ARBA00038359"/>
    </source>
</evidence>
<feature type="compositionally biased region" description="Low complexity" evidence="6">
    <location>
        <begin position="278"/>
        <end position="287"/>
    </location>
</feature>
<evidence type="ECO:0000259" key="8">
    <source>
        <dbReference type="Pfam" id="PF20684"/>
    </source>
</evidence>
<dbReference type="EMBL" id="KZ613464">
    <property type="protein sequence ID" value="PMD28337.1"/>
    <property type="molecule type" value="Genomic_DNA"/>
</dbReference>
<feature type="region of interest" description="Disordered" evidence="6">
    <location>
        <begin position="278"/>
        <end position="303"/>
    </location>
</feature>
<keyword evidence="4 7" id="KW-0472">Membrane</keyword>
<feature type="compositionally biased region" description="Basic and acidic residues" evidence="6">
    <location>
        <begin position="388"/>
        <end position="402"/>
    </location>
</feature>
<dbReference type="OrthoDB" id="3936451at2759"/>
<comment type="similarity">
    <text evidence="5">Belongs to the SAT4 family.</text>
</comment>
<keyword evidence="2 7" id="KW-0812">Transmembrane</keyword>
<keyword evidence="10" id="KW-1185">Reference proteome</keyword>
<comment type="subcellular location">
    <subcellularLocation>
        <location evidence="1">Membrane</location>
        <topology evidence="1">Multi-pass membrane protein</topology>
    </subcellularLocation>
</comment>
<evidence type="ECO:0000256" key="1">
    <source>
        <dbReference type="ARBA" id="ARBA00004141"/>
    </source>
</evidence>
<evidence type="ECO:0000313" key="10">
    <source>
        <dbReference type="Proteomes" id="UP000235672"/>
    </source>
</evidence>
<name>A0A2J6QPZ3_9HELO</name>
<feature type="transmembrane region" description="Helical" evidence="7">
    <location>
        <begin position="121"/>
        <end position="143"/>
    </location>
</feature>
<evidence type="ECO:0000313" key="9">
    <source>
        <dbReference type="EMBL" id="PMD28337.1"/>
    </source>
</evidence>
<evidence type="ECO:0000256" key="7">
    <source>
        <dbReference type="SAM" id="Phobius"/>
    </source>
</evidence>
<feature type="region of interest" description="Disordered" evidence="6">
    <location>
        <begin position="388"/>
        <end position="411"/>
    </location>
</feature>
<organism evidence="9 10">
    <name type="scientific">Hyaloscypha hepaticicola</name>
    <dbReference type="NCBI Taxonomy" id="2082293"/>
    <lineage>
        <taxon>Eukaryota</taxon>
        <taxon>Fungi</taxon>
        <taxon>Dikarya</taxon>
        <taxon>Ascomycota</taxon>
        <taxon>Pezizomycotina</taxon>
        <taxon>Leotiomycetes</taxon>
        <taxon>Helotiales</taxon>
        <taxon>Hyaloscyphaceae</taxon>
        <taxon>Hyaloscypha</taxon>
    </lineage>
</organism>
<feature type="compositionally biased region" description="Polar residues" evidence="6">
    <location>
        <begin position="325"/>
        <end position="335"/>
    </location>
</feature>
<dbReference type="Pfam" id="PF20684">
    <property type="entry name" value="Fung_rhodopsin"/>
    <property type="match status" value="1"/>
</dbReference>
<dbReference type="AlphaFoldDB" id="A0A2J6QPZ3"/>
<feature type="transmembrane region" description="Helical" evidence="7">
    <location>
        <begin position="43"/>
        <end position="66"/>
    </location>
</feature>
<proteinExistence type="inferred from homology"/>
<feature type="region of interest" description="Disordered" evidence="6">
    <location>
        <begin position="324"/>
        <end position="356"/>
    </location>
</feature>
<dbReference type="GO" id="GO:0016020">
    <property type="term" value="C:membrane"/>
    <property type="evidence" value="ECO:0007669"/>
    <property type="project" value="UniProtKB-SubCell"/>
</dbReference>
<feature type="domain" description="Rhodopsin" evidence="8">
    <location>
        <begin position="27"/>
        <end position="268"/>
    </location>
</feature>
<feature type="transmembrane region" description="Helical" evidence="7">
    <location>
        <begin position="245"/>
        <end position="267"/>
    </location>
</feature>